<protein>
    <submittedName>
        <fullName evidence="9">Aromatic hydrocarbon degradation protein</fullName>
    </submittedName>
</protein>
<evidence type="ECO:0000256" key="1">
    <source>
        <dbReference type="ARBA" id="ARBA00004571"/>
    </source>
</evidence>
<proteinExistence type="inferred from homology"/>
<dbReference type="EMBL" id="SRXW01000001">
    <property type="protein sequence ID" value="TGY90604.1"/>
    <property type="molecule type" value="Genomic_DNA"/>
</dbReference>
<dbReference type="AlphaFoldDB" id="A0A4S2H4Q4"/>
<comment type="similarity">
    <text evidence="2">Belongs to the OmpP1/FadL family.</text>
</comment>
<evidence type="ECO:0000256" key="8">
    <source>
        <dbReference type="SAM" id="SignalP"/>
    </source>
</evidence>
<evidence type="ECO:0000256" key="7">
    <source>
        <dbReference type="ARBA" id="ARBA00023237"/>
    </source>
</evidence>
<dbReference type="SUPFAM" id="SSF56935">
    <property type="entry name" value="Porins"/>
    <property type="match status" value="1"/>
</dbReference>
<dbReference type="Gene3D" id="2.40.160.60">
    <property type="entry name" value="Outer membrane protein transport protein (OMPP1/FadL/TodX)"/>
    <property type="match status" value="1"/>
</dbReference>
<dbReference type="Proteomes" id="UP000308054">
    <property type="component" value="Unassembled WGS sequence"/>
</dbReference>
<keyword evidence="3" id="KW-1134">Transmembrane beta strand</keyword>
<keyword evidence="4" id="KW-0812">Transmembrane</keyword>
<accession>A0A4S2H4Q4</accession>
<evidence type="ECO:0000313" key="10">
    <source>
        <dbReference type="Proteomes" id="UP000308054"/>
    </source>
</evidence>
<comment type="subcellular location">
    <subcellularLocation>
        <location evidence="1">Cell outer membrane</location>
        <topology evidence="1">Multi-pass membrane protein</topology>
    </subcellularLocation>
</comment>
<feature type="signal peptide" evidence="8">
    <location>
        <begin position="1"/>
        <end position="28"/>
    </location>
</feature>
<evidence type="ECO:0000313" key="9">
    <source>
        <dbReference type="EMBL" id="TGY90604.1"/>
    </source>
</evidence>
<keyword evidence="6" id="KW-0472">Membrane</keyword>
<evidence type="ECO:0000256" key="6">
    <source>
        <dbReference type="ARBA" id="ARBA00023136"/>
    </source>
</evidence>
<evidence type="ECO:0000256" key="3">
    <source>
        <dbReference type="ARBA" id="ARBA00022452"/>
    </source>
</evidence>
<dbReference type="RefSeq" id="WP_135995102.1">
    <property type="nucleotide sequence ID" value="NZ_CP071057.1"/>
</dbReference>
<evidence type="ECO:0000256" key="2">
    <source>
        <dbReference type="ARBA" id="ARBA00008163"/>
    </source>
</evidence>
<keyword evidence="10" id="KW-1185">Reference proteome</keyword>
<name>A0A4S2H4Q4_9PROT</name>
<dbReference type="PANTHER" id="PTHR35093">
    <property type="entry name" value="OUTER MEMBRANE PROTEIN NMB0088-RELATED"/>
    <property type="match status" value="1"/>
</dbReference>
<dbReference type="OrthoDB" id="19849at2"/>
<dbReference type="GO" id="GO:0009279">
    <property type="term" value="C:cell outer membrane"/>
    <property type="evidence" value="ECO:0007669"/>
    <property type="project" value="UniProtKB-SubCell"/>
</dbReference>
<organism evidence="9 10">
    <name type="scientific">Marinicauda algicola</name>
    <dbReference type="NCBI Taxonomy" id="2029849"/>
    <lineage>
        <taxon>Bacteria</taxon>
        <taxon>Pseudomonadati</taxon>
        <taxon>Pseudomonadota</taxon>
        <taxon>Alphaproteobacteria</taxon>
        <taxon>Maricaulales</taxon>
        <taxon>Maricaulaceae</taxon>
        <taxon>Marinicauda</taxon>
    </lineage>
</organism>
<dbReference type="GO" id="GO:0015483">
    <property type="term" value="F:long-chain fatty acid transporting porin activity"/>
    <property type="evidence" value="ECO:0007669"/>
    <property type="project" value="TreeGrafter"/>
</dbReference>
<dbReference type="Pfam" id="PF03349">
    <property type="entry name" value="Toluene_X"/>
    <property type="match status" value="1"/>
</dbReference>
<comment type="caution">
    <text evidence="9">The sequence shown here is derived from an EMBL/GenBank/DDBJ whole genome shotgun (WGS) entry which is preliminary data.</text>
</comment>
<sequence length="451" mass="47402">MPLRPSRSSLAAPAAALLAAGLAAPTQASGFKLAEYSARDLGLANAGYAALAADATTIFSNPAGMTKLERAQINGGIHYITGRGEFSGSGSDAFGNPLGGGDGGDAFQDTLVPNLYAAMPMMDGRVWLGLGVSAPFGLATDYTGDWKGRYQAVESNLVTADINPSIGVEVNDWLALGAGISAQYADVKLTNRVDFGSVCLAEIEPVTPPGTCASFGATPQGADGTVELEGDDWSWGWNAGALVDLTPATRVGLSYRSEVSHDIEGSADFTVPMPLDALLAPAFADTGASAPLDLPASASISVRHDWNARLSFMADASWTGWDGNVEALNVSFENPAQPRSVETLDYQDTWRYGVGAEYRGWSDLTVRAGLAYDESPAQEDFRTPRIPDSDRIVLAFGLSWSPEENVTVDAAYQHLFFDDAPTGNVGDAGSRLTGAFDNAADIVGIAINWRR</sequence>
<feature type="chain" id="PRO_5020270203" evidence="8">
    <location>
        <begin position="29"/>
        <end position="451"/>
    </location>
</feature>
<dbReference type="InterPro" id="IPR005017">
    <property type="entry name" value="OMPP1/FadL/TodX"/>
</dbReference>
<gene>
    <name evidence="9" type="ORF">E5163_05655</name>
</gene>
<keyword evidence="7" id="KW-0998">Cell outer membrane</keyword>
<keyword evidence="5 8" id="KW-0732">Signal</keyword>
<dbReference type="PANTHER" id="PTHR35093:SF3">
    <property type="entry name" value="LONG-CHAIN FATTY ACID TRANSPORT PROTEIN"/>
    <property type="match status" value="1"/>
</dbReference>
<reference evidence="9 10" key="1">
    <citation type="journal article" date="2017" name="Int. J. Syst. Evol. Microbiol.">
        <title>Marinicauda algicola sp. nov., isolated from a marine red alga Rhodosorus marinus.</title>
        <authorList>
            <person name="Jeong S.E."/>
            <person name="Jeon S.H."/>
            <person name="Chun B.H."/>
            <person name="Kim D.W."/>
            <person name="Jeon C.O."/>
        </authorList>
    </citation>
    <scope>NUCLEOTIDE SEQUENCE [LARGE SCALE GENOMIC DNA]</scope>
    <source>
        <strain evidence="9 10">JCM 31718</strain>
    </source>
</reference>
<evidence type="ECO:0000256" key="5">
    <source>
        <dbReference type="ARBA" id="ARBA00022729"/>
    </source>
</evidence>
<evidence type="ECO:0000256" key="4">
    <source>
        <dbReference type="ARBA" id="ARBA00022692"/>
    </source>
</evidence>